<keyword evidence="2" id="KW-1185">Reference proteome</keyword>
<organism evidence="1 2">
    <name type="scientific">Schaalia radingae</name>
    <dbReference type="NCBI Taxonomy" id="131110"/>
    <lineage>
        <taxon>Bacteria</taxon>
        <taxon>Bacillati</taxon>
        <taxon>Actinomycetota</taxon>
        <taxon>Actinomycetes</taxon>
        <taxon>Actinomycetales</taxon>
        <taxon>Actinomycetaceae</taxon>
        <taxon>Schaalia</taxon>
    </lineage>
</organism>
<protein>
    <submittedName>
        <fullName evidence="1">Uncharacterized protein</fullName>
    </submittedName>
</protein>
<name>A0ABY0V5Y1_9ACTO</name>
<sequence>MPAVVGAVVAALTLGYTVARDDGVSRAASGQITWSQWKGSIGWGICAGAVALGPVGVVAYEGWKNGFTQECMKHDYCKNG</sequence>
<dbReference type="EMBL" id="LT629792">
    <property type="protein sequence ID" value="SDT88433.1"/>
    <property type="molecule type" value="Genomic_DNA"/>
</dbReference>
<evidence type="ECO:0000313" key="2">
    <source>
        <dbReference type="Proteomes" id="UP000198976"/>
    </source>
</evidence>
<accession>A0ABY0V5Y1</accession>
<dbReference type="Proteomes" id="UP000198976">
    <property type="component" value="Chromosome I"/>
</dbReference>
<evidence type="ECO:0000313" key="1">
    <source>
        <dbReference type="EMBL" id="SDT88433.1"/>
    </source>
</evidence>
<proteinExistence type="predicted"/>
<reference evidence="1 2" key="1">
    <citation type="submission" date="2016-10" db="EMBL/GenBank/DDBJ databases">
        <authorList>
            <person name="Varghese N."/>
            <person name="Submissions S."/>
        </authorList>
    </citation>
    <scope>NUCLEOTIDE SEQUENCE [LARGE SCALE GENOMIC DNA]</scope>
    <source>
        <strain evidence="1 2">DSM 9169</strain>
    </source>
</reference>
<gene>
    <name evidence="1" type="ORF">SAMN04489714_0543</name>
</gene>